<feature type="region of interest" description="Disordered" evidence="1">
    <location>
        <begin position="298"/>
        <end position="320"/>
    </location>
</feature>
<dbReference type="Proteomes" id="UP001519460">
    <property type="component" value="Unassembled WGS sequence"/>
</dbReference>
<keyword evidence="2" id="KW-1133">Transmembrane helix</keyword>
<comment type="caution">
    <text evidence="3">The sequence shown here is derived from an EMBL/GenBank/DDBJ whole genome shotgun (WGS) entry which is preliminary data.</text>
</comment>
<evidence type="ECO:0000313" key="4">
    <source>
        <dbReference type="Proteomes" id="UP001519460"/>
    </source>
</evidence>
<keyword evidence="2" id="KW-0812">Transmembrane</keyword>
<sequence>MKKIKLSAFIPTSFSEEGLFIADGDPWYVEMTTLNTNTAPDTEDTASTGVNFTVVISVAIVSIAVVALARIIIKSGGHTEDAVVQTVKTKSFHNLNQRYKLYKPYNKTTMFPAPSLVPRQTTTGKCQTDPLCIQPARPSTINITGGNRGRRKWRDPSYGSSEACLNGSNAALTVDSLGACASHDDDEYTNCRSDFVPVATSEISGDLLASVLSEALREEDDGINFPHLYENDLPRSLETPELPDDTPELVESDPAIFPLAGASNVTGETGHEMTSPNMTEMTQIAHQVPVCDTGQAEKRRIPCGSPNCNTNSSRRKVSTL</sequence>
<gene>
    <name evidence="3" type="ORF">BaRGS_00029129</name>
</gene>
<evidence type="ECO:0000256" key="2">
    <source>
        <dbReference type="SAM" id="Phobius"/>
    </source>
</evidence>
<keyword evidence="4" id="KW-1185">Reference proteome</keyword>
<protein>
    <submittedName>
        <fullName evidence="3">Uncharacterized protein</fullName>
    </submittedName>
</protein>
<name>A0ABD0JXZ9_9CAEN</name>
<feature type="transmembrane region" description="Helical" evidence="2">
    <location>
        <begin position="46"/>
        <end position="69"/>
    </location>
</feature>
<evidence type="ECO:0000256" key="1">
    <source>
        <dbReference type="SAM" id="MobiDB-lite"/>
    </source>
</evidence>
<organism evidence="3 4">
    <name type="scientific">Batillaria attramentaria</name>
    <dbReference type="NCBI Taxonomy" id="370345"/>
    <lineage>
        <taxon>Eukaryota</taxon>
        <taxon>Metazoa</taxon>
        <taxon>Spiralia</taxon>
        <taxon>Lophotrochozoa</taxon>
        <taxon>Mollusca</taxon>
        <taxon>Gastropoda</taxon>
        <taxon>Caenogastropoda</taxon>
        <taxon>Sorbeoconcha</taxon>
        <taxon>Cerithioidea</taxon>
        <taxon>Batillariidae</taxon>
        <taxon>Batillaria</taxon>
    </lineage>
</organism>
<reference evidence="3 4" key="1">
    <citation type="journal article" date="2023" name="Sci. Data">
        <title>Genome assembly of the Korean intertidal mud-creeper Batillaria attramentaria.</title>
        <authorList>
            <person name="Patra A.K."/>
            <person name="Ho P.T."/>
            <person name="Jun S."/>
            <person name="Lee S.J."/>
            <person name="Kim Y."/>
            <person name="Won Y.J."/>
        </authorList>
    </citation>
    <scope>NUCLEOTIDE SEQUENCE [LARGE SCALE GENOMIC DNA]</scope>
    <source>
        <strain evidence="3">Wonlab-2016</strain>
    </source>
</reference>
<keyword evidence="2" id="KW-0472">Membrane</keyword>
<proteinExistence type="predicted"/>
<evidence type="ECO:0000313" key="3">
    <source>
        <dbReference type="EMBL" id="KAK7479580.1"/>
    </source>
</evidence>
<dbReference type="EMBL" id="JACVVK020000299">
    <property type="protein sequence ID" value="KAK7479580.1"/>
    <property type="molecule type" value="Genomic_DNA"/>
</dbReference>
<accession>A0ABD0JXZ9</accession>
<dbReference type="AlphaFoldDB" id="A0ABD0JXZ9"/>